<dbReference type="CDD" id="cd10450">
    <property type="entry name" value="GIY-YIG_AtGrxS16_like"/>
    <property type="match status" value="1"/>
</dbReference>
<evidence type="ECO:0000256" key="1">
    <source>
        <dbReference type="SAM" id="MobiDB-lite"/>
    </source>
</evidence>
<dbReference type="EMBL" id="FNXT01000831">
    <property type="protein sequence ID" value="SZX68013.1"/>
    <property type="molecule type" value="Genomic_DNA"/>
</dbReference>
<dbReference type="STRING" id="3088.A0A383VSX4"/>
<reference evidence="2 3" key="1">
    <citation type="submission" date="2016-10" db="EMBL/GenBank/DDBJ databases">
        <authorList>
            <person name="Cai Z."/>
        </authorList>
    </citation>
    <scope>NUCLEOTIDE SEQUENCE [LARGE SCALE GENOMIC DNA]</scope>
</reference>
<accession>A0A383VSX4</accession>
<feature type="region of interest" description="Disordered" evidence="1">
    <location>
        <begin position="1"/>
        <end position="22"/>
    </location>
</feature>
<evidence type="ECO:0000313" key="2">
    <source>
        <dbReference type="EMBL" id="SZX68013.1"/>
    </source>
</evidence>
<dbReference type="AlphaFoldDB" id="A0A383VSX4"/>
<sequence>MCSAGLRSSEQQQQQRQTVGIPMQRQQRYSFRSNIVCAAAAVESSPAGAAAMPKLSDLPLQAIINPQGFVSPEIVPGSAAAVFSVYDEGQKLQYIGFSKELRGSLRTLLGRRPDKAFYFKAVQLPVLDQEHMLALRQAWFDECGAPPPGNKLALERKAWQSAVDAGAISARAKPAAAAEKAAALQAALKARGCKEEFVPDPELMADGQVDFLQQGDAGAQQAAAAASEAASAAASSGRPVRTATAVVDGQAKQFVVEYTAKYPTKGGCFMDVKLSFDHMDTKHRIIIGKAYYEPYGLLPEQAVEAALALLLHLKMPRHRDGMLGTADFPVNYFTIGEVEQWFPEDFAATWLAVTGKEMTDGQDFFWRMNKIHDYGGKLEDPTTLGGAMTGAGLGGYGG</sequence>
<gene>
    <name evidence="2" type="ORF">BQ4739_LOCUS8340</name>
</gene>
<dbReference type="Proteomes" id="UP000256970">
    <property type="component" value="Unassembled WGS sequence"/>
</dbReference>
<evidence type="ECO:0008006" key="4">
    <source>
        <dbReference type="Google" id="ProtNLM"/>
    </source>
</evidence>
<proteinExistence type="predicted"/>
<protein>
    <recommendedName>
        <fullName evidence="4">GIY-YIG domain-containing protein</fullName>
    </recommendedName>
</protein>
<evidence type="ECO:0000313" key="3">
    <source>
        <dbReference type="Proteomes" id="UP000256970"/>
    </source>
</evidence>
<feature type="compositionally biased region" description="Polar residues" evidence="1">
    <location>
        <begin position="1"/>
        <end position="10"/>
    </location>
</feature>
<name>A0A383VSX4_TETOB</name>
<dbReference type="InterPro" id="IPR049578">
    <property type="entry name" value="CAXIP1-like_GIY-YIG_dom"/>
</dbReference>
<keyword evidence="3" id="KW-1185">Reference proteome</keyword>
<organism evidence="2 3">
    <name type="scientific">Tetradesmus obliquus</name>
    <name type="common">Green alga</name>
    <name type="synonym">Acutodesmus obliquus</name>
    <dbReference type="NCBI Taxonomy" id="3088"/>
    <lineage>
        <taxon>Eukaryota</taxon>
        <taxon>Viridiplantae</taxon>
        <taxon>Chlorophyta</taxon>
        <taxon>core chlorophytes</taxon>
        <taxon>Chlorophyceae</taxon>
        <taxon>CS clade</taxon>
        <taxon>Sphaeropleales</taxon>
        <taxon>Scenedesmaceae</taxon>
        <taxon>Tetradesmus</taxon>
    </lineage>
</organism>